<dbReference type="Proteomes" id="UP000239898">
    <property type="component" value="Unassembled WGS sequence"/>
</dbReference>
<accession>A0A2S6YYU8</accession>
<dbReference type="AlphaFoldDB" id="A0A2S6YYU8"/>
<evidence type="ECO:0000313" key="3">
    <source>
        <dbReference type="EMBL" id="PPT73294.1"/>
    </source>
</evidence>
<protein>
    <recommendedName>
        <fullName evidence="2">HTH-like domain-containing protein</fullName>
    </recommendedName>
</protein>
<evidence type="ECO:0000259" key="2">
    <source>
        <dbReference type="Pfam" id="PF13276"/>
    </source>
</evidence>
<comment type="caution">
    <text evidence="3">The sequence shown here is derived from an EMBL/GenBank/DDBJ whole genome shotgun (WGS) entry which is preliminary data.</text>
</comment>
<proteinExistence type="predicted"/>
<dbReference type="PANTHER" id="PTHR46889">
    <property type="entry name" value="TRANSPOSASE INSF FOR INSERTION SEQUENCE IS3B-RELATED"/>
    <property type="match status" value="1"/>
</dbReference>
<name>A0A2S6YYU8_9XANT</name>
<evidence type="ECO:0000256" key="1">
    <source>
        <dbReference type="SAM" id="MobiDB-lite"/>
    </source>
</evidence>
<dbReference type="InterPro" id="IPR025948">
    <property type="entry name" value="HTH-like_dom"/>
</dbReference>
<sequence>MLCRLLAVSVSGFHGWLQRRDRPDPEAALRADLRTLHAGSRGTYGRPRMVRALRACAHAVGHKRVARLMREEGLCGKTKGRFTPRTTDSRHGRPVAGNRLDRQFAVNNPVPAW</sequence>
<dbReference type="Pfam" id="PF13276">
    <property type="entry name" value="HTH_21"/>
    <property type="match status" value="1"/>
</dbReference>
<dbReference type="PANTHER" id="PTHR46889:SF4">
    <property type="entry name" value="TRANSPOSASE INSO FOR INSERTION SEQUENCE ELEMENT IS911B-RELATED"/>
    <property type="match status" value="1"/>
</dbReference>
<feature type="domain" description="HTH-like" evidence="2">
    <location>
        <begin position="28"/>
        <end position="82"/>
    </location>
</feature>
<dbReference type="EMBL" id="MIGX01000297">
    <property type="protein sequence ID" value="PPT73294.1"/>
    <property type="molecule type" value="Genomic_DNA"/>
</dbReference>
<feature type="non-terminal residue" evidence="3">
    <location>
        <position position="113"/>
    </location>
</feature>
<dbReference type="InterPro" id="IPR050900">
    <property type="entry name" value="Transposase_IS3/IS150/IS904"/>
</dbReference>
<keyword evidence="4" id="KW-1185">Reference proteome</keyword>
<feature type="region of interest" description="Disordered" evidence="1">
    <location>
        <begin position="77"/>
        <end position="100"/>
    </location>
</feature>
<reference evidence="3 4" key="1">
    <citation type="submission" date="2016-08" db="EMBL/GenBank/DDBJ databases">
        <title>Evolution of the type three secretion system and type three effector repertoires in Xanthomonas.</title>
        <authorList>
            <person name="Merda D."/>
            <person name="Briand M."/>
            <person name="Bosis E."/>
            <person name="Rousseau C."/>
            <person name="Portier P."/>
            <person name="Jacques M.-A."/>
            <person name="Fischer-Le Saux M."/>
        </authorList>
    </citation>
    <scope>NUCLEOTIDE SEQUENCE [LARGE SCALE GENOMIC DNA]</scope>
    <source>
        <strain evidence="3 4">CFBP 4691</strain>
    </source>
</reference>
<gene>
    <name evidence="3" type="ORF">XthCFBP4691_20450</name>
</gene>
<organism evidence="3 4">
    <name type="scientific">Xanthomonas theicola</name>
    <dbReference type="NCBI Taxonomy" id="56464"/>
    <lineage>
        <taxon>Bacteria</taxon>
        <taxon>Pseudomonadati</taxon>
        <taxon>Pseudomonadota</taxon>
        <taxon>Gammaproteobacteria</taxon>
        <taxon>Lysobacterales</taxon>
        <taxon>Lysobacteraceae</taxon>
        <taxon>Xanthomonas</taxon>
    </lineage>
</organism>
<evidence type="ECO:0000313" key="4">
    <source>
        <dbReference type="Proteomes" id="UP000239898"/>
    </source>
</evidence>